<name>A0ABQ4BX32_9ACTN</name>
<reference evidence="2 3" key="1">
    <citation type="submission" date="2021-01" db="EMBL/GenBank/DDBJ databases">
        <title>Whole genome shotgun sequence of Asanoa iriomotensis NBRC 100142.</title>
        <authorList>
            <person name="Komaki H."/>
            <person name="Tamura T."/>
        </authorList>
    </citation>
    <scope>NUCLEOTIDE SEQUENCE [LARGE SCALE GENOMIC DNA]</scope>
    <source>
        <strain evidence="2 3">NBRC 100142</strain>
    </source>
</reference>
<feature type="transmembrane region" description="Helical" evidence="1">
    <location>
        <begin position="12"/>
        <end position="34"/>
    </location>
</feature>
<keyword evidence="1" id="KW-0812">Transmembrane</keyword>
<dbReference type="Proteomes" id="UP000624325">
    <property type="component" value="Unassembled WGS sequence"/>
</dbReference>
<proteinExistence type="predicted"/>
<feature type="transmembrane region" description="Helical" evidence="1">
    <location>
        <begin position="40"/>
        <end position="62"/>
    </location>
</feature>
<keyword evidence="3" id="KW-1185">Reference proteome</keyword>
<organism evidence="2 3">
    <name type="scientific">Asanoa iriomotensis</name>
    <dbReference type="NCBI Taxonomy" id="234613"/>
    <lineage>
        <taxon>Bacteria</taxon>
        <taxon>Bacillati</taxon>
        <taxon>Actinomycetota</taxon>
        <taxon>Actinomycetes</taxon>
        <taxon>Micromonosporales</taxon>
        <taxon>Micromonosporaceae</taxon>
        <taxon>Asanoa</taxon>
    </lineage>
</organism>
<gene>
    <name evidence="2" type="ORF">Air01nite_11830</name>
</gene>
<accession>A0ABQ4BX32</accession>
<sequence>MSDLAGARRQALTRVFTLLGASFVLSCVSAYLLVGPSVAAGWVVGLLALALAVVGVVGFHRFPGPSPSHRSRYGPGELGSTRALAWSLALLAQLPWVIALTVLMDRP</sequence>
<dbReference type="RefSeq" id="WP_203700793.1">
    <property type="nucleotide sequence ID" value="NZ_BAAALU010000005.1"/>
</dbReference>
<evidence type="ECO:0000313" key="3">
    <source>
        <dbReference type="Proteomes" id="UP000624325"/>
    </source>
</evidence>
<feature type="transmembrane region" description="Helical" evidence="1">
    <location>
        <begin position="83"/>
        <end position="104"/>
    </location>
</feature>
<evidence type="ECO:0000256" key="1">
    <source>
        <dbReference type="SAM" id="Phobius"/>
    </source>
</evidence>
<keyword evidence="1" id="KW-0472">Membrane</keyword>
<comment type="caution">
    <text evidence="2">The sequence shown here is derived from an EMBL/GenBank/DDBJ whole genome shotgun (WGS) entry which is preliminary data.</text>
</comment>
<evidence type="ECO:0000313" key="2">
    <source>
        <dbReference type="EMBL" id="GIF55088.1"/>
    </source>
</evidence>
<protein>
    <submittedName>
        <fullName evidence="2">Uncharacterized protein</fullName>
    </submittedName>
</protein>
<keyword evidence="1" id="KW-1133">Transmembrane helix</keyword>
<dbReference type="EMBL" id="BONC01000005">
    <property type="protein sequence ID" value="GIF55088.1"/>
    <property type="molecule type" value="Genomic_DNA"/>
</dbReference>